<evidence type="ECO:0000313" key="12">
    <source>
        <dbReference type="Proteomes" id="UP000663834"/>
    </source>
</evidence>
<feature type="compositionally biased region" description="Polar residues" evidence="8">
    <location>
        <begin position="38"/>
        <end position="89"/>
    </location>
</feature>
<dbReference type="Gene3D" id="3.30.70.330">
    <property type="match status" value="1"/>
</dbReference>
<keyword evidence="6" id="KW-0539">Nucleus</keyword>
<feature type="region of interest" description="Disordered" evidence="8">
    <location>
        <begin position="37"/>
        <end position="231"/>
    </location>
</feature>
<keyword evidence="5 9" id="KW-0472">Membrane</keyword>
<evidence type="ECO:0000256" key="9">
    <source>
        <dbReference type="SAM" id="Phobius"/>
    </source>
</evidence>
<dbReference type="Gene3D" id="1.10.720.40">
    <property type="match status" value="1"/>
</dbReference>
<evidence type="ECO:0000256" key="3">
    <source>
        <dbReference type="ARBA" id="ARBA00022692"/>
    </source>
</evidence>
<feature type="domain" description="LEM" evidence="10">
    <location>
        <begin position="1"/>
        <end position="41"/>
    </location>
</feature>
<dbReference type="InterPro" id="IPR003887">
    <property type="entry name" value="LEM_dom"/>
</dbReference>
<dbReference type="Proteomes" id="UP000663834">
    <property type="component" value="Unassembled WGS sequence"/>
</dbReference>
<keyword evidence="3 9" id="KW-0812">Transmembrane</keyword>
<dbReference type="AlphaFoldDB" id="A0A815M8H9"/>
<dbReference type="SUPFAM" id="SSF54928">
    <property type="entry name" value="RNA-binding domain, RBD"/>
    <property type="match status" value="1"/>
</dbReference>
<sequence>MALTDQQLRQELISYGEAVPPITQRNREQLRTRLEALRSQTRTRTAASPSRVQATASPSRAQTNGSPSRSQIATASPLRSTRATASPSKPLTGASPARATASPSKPLTSASPVRATASPSKPLTSASPVRATASPARALATSSPSRTRSSTTNITVASRQSTRSKQPTNLIELSDSETDSASMTALALRSTRSDPTTPKVQTRSTGSRRQQDSPSTSSSISEISPPPNITNDVEQSIARHRREIKQLLDSARDRNRAANTSASISAELSGTPIRPPSKVYIDTQPEKVDDQVKQSPKPSTEKRKTSSLCICTGKPFRSLWHTCTNLPFNPLKLLLVTLALLSGIIFLANNHQDIFPRQRDIDCSVKNATICEDMKQIIAEVQKQLRIRTGEVDCGIRAKSDVFVTKNDIEQHLDEKRLKFNLGDVERWNALVTFILNKPVNDILMWNGKVQTKDLSNVTALSTKEALRSIACRAQQDIGKTTRNLILLIIGSIGLLTLAWYLQKKSKAHEENEEKYYNLLENVNKLLEEQHEKYLRDPKIQPWLAINQIREKLISEKDQEKLKDTWERVKKQIDSEKSQVTSESQDVNGEIVDVWRWEKASPMKTRSKTAKKSTEETTAFITSEVGLTECLKLRNCFRTDKYTGDKEIDHITKAIRNRCAHMKEIEHIGINAAFVYIKLASKEAAGHAYDLLNNWIFEDRTISVKYIRHSRYNEHFPEARNASQKK</sequence>
<dbReference type="CDD" id="cd12934">
    <property type="entry name" value="LEM"/>
    <property type="match status" value="1"/>
</dbReference>
<feature type="compositionally biased region" description="Polar residues" evidence="8">
    <location>
        <begin position="153"/>
        <end position="171"/>
    </location>
</feature>
<evidence type="ECO:0000256" key="7">
    <source>
        <dbReference type="SAM" id="Coils"/>
    </source>
</evidence>
<protein>
    <recommendedName>
        <fullName evidence="10">LEM domain-containing protein</fullName>
    </recommendedName>
</protein>
<comment type="caution">
    <text evidence="11">The sequence shown here is derived from an EMBL/GenBank/DDBJ whole genome shotgun (WGS) entry which is preliminary data.</text>
</comment>
<keyword evidence="2" id="KW-0597">Phosphoprotein</keyword>
<gene>
    <name evidence="11" type="ORF">KQP761_LOCUS10411</name>
</gene>
<feature type="region of interest" description="Disordered" evidence="8">
    <location>
        <begin position="249"/>
        <end position="304"/>
    </location>
</feature>
<feature type="transmembrane region" description="Helical" evidence="9">
    <location>
        <begin position="331"/>
        <end position="349"/>
    </location>
</feature>
<dbReference type="GO" id="GO:0031490">
    <property type="term" value="F:chromatin DNA binding"/>
    <property type="evidence" value="ECO:0007669"/>
    <property type="project" value="TreeGrafter"/>
</dbReference>
<keyword evidence="4 9" id="KW-1133">Transmembrane helix</keyword>
<evidence type="ECO:0000259" key="10">
    <source>
        <dbReference type="PROSITE" id="PS50954"/>
    </source>
</evidence>
<evidence type="ECO:0000256" key="6">
    <source>
        <dbReference type="ARBA" id="ARBA00023242"/>
    </source>
</evidence>
<feature type="compositionally biased region" description="Polar residues" evidence="8">
    <location>
        <begin position="257"/>
        <end position="268"/>
    </location>
</feature>
<comment type="subcellular location">
    <subcellularLocation>
        <location evidence="1">Nucleus inner membrane</location>
        <topology evidence="1">Multi-pass membrane protein</topology>
    </subcellularLocation>
</comment>
<dbReference type="GO" id="GO:0005637">
    <property type="term" value="C:nuclear inner membrane"/>
    <property type="evidence" value="ECO:0007669"/>
    <property type="project" value="UniProtKB-SubCell"/>
</dbReference>
<evidence type="ECO:0000256" key="8">
    <source>
        <dbReference type="SAM" id="MobiDB-lite"/>
    </source>
</evidence>
<dbReference type="EMBL" id="CAJNOW010004441">
    <property type="protein sequence ID" value="CAF1417110.1"/>
    <property type="molecule type" value="Genomic_DNA"/>
</dbReference>
<evidence type="ECO:0000256" key="5">
    <source>
        <dbReference type="ARBA" id="ARBA00023136"/>
    </source>
</evidence>
<feature type="coiled-coil region" evidence="7">
    <location>
        <begin position="509"/>
        <end position="537"/>
    </location>
</feature>
<evidence type="ECO:0000313" key="11">
    <source>
        <dbReference type="EMBL" id="CAF1417110.1"/>
    </source>
</evidence>
<feature type="transmembrane region" description="Helical" evidence="9">
    <location>
        <begin position="485"/>
        <end position="502"/>
    </location>
</feature>
<dbReference type="PANTHER" id="PTHR13428">
    <property type="entry name" value="INNER NUCLEAR MEMBRANE PROTEIN MAN1 LEM DOMAIN CONTAINING PROTEIN"/>
    <property type="match status" value="1"/>
</dbReference>
<organism evidence="11 12">
    <name type="scientific">Rotaria magnacalcarata</name>
    <dbReference type="NCBI Taxonomy" id="392030"/>
    <lineage>
        <taxon>Eukaryota</taxon>
        <taxon>Metazoa</taxon>
        <taxon>Spiralia</taxon>
        <taxon>Gnathifera</taxon>
        <taxon>Rotifera</taxon>
        <taxon>Eurotatoria</taxon>
        <taxon>Bdelloidea</taxon>
        <taxon>Philodinida</taxon>
        <taxon>Philodinidae</taxon>
        <taxon>Rotaria</taxon>
    </lineage>
</organism>
<accession>A0A815M8H9</accession>
<feature type="compositionally biased region" description="Polar residues" evidence="8">
    <location>
        <begin position="193"/>
        <end position="208"/>
    </location>
</feature>
<dbReference type="OrthoDB" id="118234at2759"/>
<dbReference type="InterPro" id="IPR011015">
    <property type="entry name" value="LEM/LEM-like_dom_sf"/>
</dbReference>
<dbReference type="InterPro" id="IPR012677">
    <property type="entry name" value="Nucleotide-bd_a/b_plait_sf"/>
</dbReference>
<dbReference type="InterPro" id="IPR052277">
    <property type="entry name" value="INM_ESCRT-Associated"/>
</dbReference>
<dbReference type="InterPro" id="IPR018996">
    <property type="entry name" value="Man1/Src1-like_C"/>
</dbReference>
<dbReference type="GO" id="GO:0006998">
    <property type="term" value="P:nuclear envelope organization"/>
    <property type="evidence" value="ECO:0007669"/>
    <property type="project" value="TreeGrafter"/>
</dbReference>
<dbReference type="Pfam" id="PF09402">
    <property type="entry name" value="MSC"/>
    <property type="match status" value="1"/>
</dbReference>
<evidence type="ECO:0000256" key="4">
    <source>
        <dbReference type="ARBA" id="ARBA00022989"/>
    </source>
</evidence>
<name>A0A815M8H9_9BILA</name>
<keyword evidence="7" id="KW-0175">Coiled coil</keyword>
<proteinExistence type="predicted"/>
<feature type="compositionally biased region" description="Low complexity" evidence="8">
    <location>
        <begin position="213"/>
        <end position="223"/>
    </location>
</feature>
<dbReference type="Gene3D" id="1.10.10.1180">
    <property type="entry name" value="MAN1, winged-helix domain"/>
    <property type="match status" value="1"/>
</dbReference>
<dbReference type="SUPFAM" id="SSF63451">
    <property type="entry name" value="LEM domain"/>
    <property type="match status" value="1"/>
</dbReference>
<evidence type="ECO:0000256" key="1">
    <source>
        <dbReference type="ARBA" id="ARBA00004473"/>
    </source>
</evidence>
<dbReference type="InterPro" id="IPR041885">
    <property type="entry name" value="MAN1_winged_helix_dom"/>
</dbReference>
<dbReference type="InterPro" id="IPR035979">
    <property type="entry name" value="RBD_domain_sf"/>
</dbReference>
<reference evidence="11" key="1">
    <citation type="submission" date="2021-02" db="EMBL/GenBank/DDBJ databases">
        <authorList>
            <person name="Nowell W R."/>
        </authorList>
    </citation>
    <scope>NUCLEOTIDE SEQUENCE</scope>
</reference>
<feature type="compositionally biased region" description="Polar residues" evidence="8">
    <location>
        <begin position="101"/>
        <end position="127"/>
    </location>
</feature>
<dbReference type="GO" id="GO:0030514">
    <property type="term" value="P:negative regulation of BMP signaling pathway"/>
    <property type="evidence" value="ECO:0007669"/>
    <property type="project" value="TreeGrafter"/>
</dbReference>
<dbReference type="PANTHER" id="PTHR13428:SF12">
    <property type="entry name" value="INNER NUCLEAR MEMBRANE PROTEIN MAN1"/>
    <property type="match status" value="1"/>
</dbReference>
<evidence type="ECO:0000256" key="2">
    <source>
        <dbReference type="ARBA" id="ARBA00022553"/>
    </source>
</evidence>
<dbReference type="PROSITE" id="PS50954">
    <property type="entry name" value="LEM"/>
    <property type="match status" value="1"/>
</dbReference>
<feature type="compositionally biased region" description="Low complexity" evidence="8">
    <location>
        <begin position="130"/>
        <end position="152"/>
    </location>
</feature>